<sequence>MGLLTKLQNRLELLRLEKKYTTRRKAGPTAQYVDGEYIYQTANSTSSNAHAVPQLTSSSSTYAASQHQHPHPPTSPTTISFPSAPAPSSPWTNPHHSSSSSSNGGGRATKHSSWHSFLTASSFAGSSSSARNSTHLTTTAPDSPAASSSAISRNSRGQSWEPPKQGWGADGTDAFKEDKREFRFDVEKDRLTIGMVD</sequence>
<evidence type="ECO:0000313" key="3">
    <source>
        <dbReference type="Proteomes" id="UP000606974"/>
    </source>
</evidence>
<keyword evidence="3" id="KW-1185">Reference proteome</keyword>
<evidence type="ECO:0000256" key="1">
    <source>
        <dbReference type="SAM" id="MobiDB-lite"/>
    </source>
</evidence>
<dbReference type="Proteomes" id="UP000606974">
    <property type="component" value="Unassembled WGS sequence"/>
</dbReference>
<evidence type="ECO:0000313" key="2">
    <source>
        <dbReference type="EMBL" id="KAF7510012.1"/>
    </source>
</evidence>
<gene>
    <name evidence="2" type="ORF">GJ744_007116</name>
</gene>
<feature type="compositionally biased region" description="Low complexity" evidence="1">
    <location>
        <begin position="125"/>
        <end position="150"/>
    </location>
</feature>
<dbReference type="OrthoDB" id="5285218at2759"/>
<feature type="compositionally biased region" description="Low complexity" evidence="1">
    <location>
        <begin position="89"/>
        <end position="102"/>
    </location>
</feature>
<dbReference type="AlphaFoldDB" id="A0A8H7E5F6"/>
<accession>A0A8H7E5F6</accession>
<feature type="region of interest" description="Disordered" evidence="1">
    <location>
        <begin position="125"/>
        <end position="181"/>
    </location>
</feature>
<name>A0A8H7E5F6_9EURO</name>
<protein>
    <submittedName>
        <fullName evidence="2">Uncharacterized protein</fullName>
    </submittedName>
</protein>
<reference evidence="2" key="1">
    <citation type="submission" date="2020-02" db="EMBL/GenBank/DDBJ databases">
        <authorList>
            <person name="Palmer J.M."/>
        </authorList>
    </citation>
    <scope>NUCLEOTIDE SEQUENCE</scope>
    <source>
        <strain evidence="2">EPUS1.4</strain>
        <tissue evidence="2">Thallus</tissue>
    </source>
</reference>
<proteinExistence type="predicted"/>
<dbReference type="EMBL" id="JAACFV010000034">
    <property type="protein sequence ID" value="KAF7510012.1"/>
    <property type="molecule type" value="Genomic_DNA"/>
</dbReference>
<organism evidence="2 3">
    <name type="scientific">Endocarpon pusillum</name>
    <dbReference type="NCBI Taxonomy" id="364733"/>
    <lineage>
        <taxon>Eukaryota</taxon>
        <taxon>Fungi</taxon>
        <taxon>Dikarya</taxon>
        <taxon>Ascomycota</taxon>
        <taxon>Pezizomycotina</taxon>
        <taxon>Eurotiomycetes</taxon>
        <taxon>Chaetothyriomycetidae</taxon>
        <taxon>Verrucariales</taxon>
        <taxon>Verrucariaceae</taxon>
        <taxon>Endocarpon</taxon>
    </lineage>
</organism>
<feature type="compositionally biased region" description="Polar residues" evidence="1">
    <location>
        <begin position="46"/>
        <end position="63"/>
    </location>
</feature>
<comment type="caution">
    <text evidence="2">The sequence shown here is derived from an EMBL/GenBank/DDBJ whole genome shotgun (WGS) entry which is preliminary data.</text>
</comment>
<feature type="region of interest" description="Disordered" evidence="1">
    <location>
        <begin position="46"/>
        <end position="113"/>
    </location>
</feature>